<sequence length="35" mass="4090">MTEQHNKKHLTSLGRFPADYTHCPVHDEKTDAFYA</sequence>
<accession>A0A383ABZ5</accession>
<name>A0A383ABZ5_9ZZZZ</name>
<evidence type="ECO:0000313" key="1">
    <source>
        <dbReference type="EMBL" id="SVE05123.1"/>
    </source>
</evidence>
<organism evidence="1">
    <name type="scientific">marine metagenome</name>
    <dbReference type="NCBI Taxonomy" id="408172"/>
    <lineage>
        <taxon>unclassified sequences</taxon>
        <taxon>metagenomes</taxon>
        <taxon>ecological metagenomes</taxon>
    </lineage>
</organism>
<gene>
    <name evidence="1" type="ORF">METZ01_LOCUS457977</name>
</gene>
<reference evidence="1" key="1">
    <citation type="submission" date="2018-05" db="EMBL/GenBank/DDBJ databases">
        <authorList>
            <person name="Lanie J.A."/>
            <person name="Ng W.-L."/>
            <person name="Kazmierczak K.M."/>
            <person name="Andrzejewski T.M."/>
            <person name="Davidsen T.M."/>
            <person name="Wayne K.J."/>
            <person name="Tettelin H."/>
            <person name="Glass J.I."/>
            <person name="Rusch D."/>
            <person name="Podicherti R."/>
            <person name="Tsui H.-C.T."/>
            <person name="Winkler M.E."/>
        </authorList>
    </citation>
    <scope>NUCLEOTIDE SEQUENCE</scope>
</reference>
<dbReference type="AlphaFoldDB" id="A0A383ABZ5"/>
<protein>
    <submittedName>
        <fullName evidence="1">Uncharacterized protein</fullName>
    </submittedName>
</protein>
<dbReference type="EMBL" id="UINC01190795">
    <property type="protein sequence ID" value="SVE05123.1"/>
    <property type="molecule type" value="Genomic_DNA"/>
</dbReference>
<proteinExistence type="predicted"/>